<dbReference type="GO" id="GO:0005968">
    <property type="term" value="C:Rab-protein geranylgeranyltransferase complex"/>
    <property type="evidence" value="ECO:0007669"/>
    <property type="project" value="TreeGrafter"/>
</dbReference>
<dbReference type="Bgee" id="ENSCHIG00000020930">
    <property type="expression patterns" value="Expressed in adrenal gland and 14 other cell types or tissues"/>
</dbReference>
<dbReference type="Pfam" id="PF00432">
    <property type="entry name" value="Prenyltrans"/>
    <property type="match status" value="2"/>
</dbReference>
<keyword evidence="12" id="KW-1185">Reference proteome</keyword>
<evidence type="ECO:0000256" key="5">
    <source>
        <dbReference type="ARBA" id="ARBA00022723"/>
    </source>
</evidence>
<dbReference type="InterPro" id="IPR008930">
    <property type="entry name" value="Terpenoid_cyclase/PrenylTrfase"/>
</dbReference>
<evidence type="ECO:0000259" key="10">
    <source>
        <dbReference type="Pfam" id="PF00432"/>
    </source>
</evidence>
<dbReference type="InterPro" id="IPR001330">
    <property type="entry name" value="Prenyltrans"/>
</dbReference>
<feature type="domain" description="Prenyltransferase alpha-alpha toroid" evidence="10">
    <location>
        <begin position="162"/>
        <end position="188"/>
    </location>
</feature>
<keyword evidence="4" id="KW-0808">Transferase</keyword>
<keyword evidence="7" id="KW-0862">Zinc</keyword>
<evidence type="ECO:0000256" key="7">
    <source>
        <dbReference type="ARBA" id="ARBA00022833"/>
    </source>
</evidence>
<dbReference type="Proteomes" id="UP000291000">
    <property type="component" value="Chromosome 19"/>
</dbReference>
<dbReference type="GeneTree" id="ENSGT00950000183128"/>
<comment type="cofactor">
    <cofactor evidence="1">
        <name>Zn(2+)</name>
        <dbReference type="ChEBI" id="CHEBI:29105"/>
    </cofactor>
</comment>
<reference evidence="11" key="2">
    <citation type="submission" date="2025-08" db="UniProtKB">
        <authorList>
            <consortium name="Ensembl"/>
        </authorList>
    </citation>
    <scope>IDENTIFICATION</scope>
</reference>
<comment type="similarity">
    <text evidence="2">Belongs to the protein prenyltransferase subunit beta family.</text>
</comment>
<proteinExistence type="inferred from homology"/>
<evidence type="ECO:0000313" key="12">
    <source>
        <dbReference type="Proteomes" id="UP000291000"/>
    </source>
</evidence>
<evidence type="ECO:0000256" key="4">
    <source>
        <dbReference type="ARBA" id="ARBA00022679"/>
    </source>
</evidence>
<dbReference type="GO" id="GO:0046872">
    <property type="term" value="F:metal ion binding"/>
    <property type="evidence" value="ECO:0007669"/>
    <property type="project" value="UniProtKB-KW"/>
</dbReference>
<dbReference type="InterPro" id="IPR045089">
    <property type="entry name" value="PGGT1B-like"/>
</dbReference>
<keyword evidence="6" id="KW-0677">Repeat</keyword>
<dbReference type="EMBL" id="LWLT01000022">
    <property type="status" value="NOT_ANNOTATED_CDS"/>
    <property type="molecule type" value="Genomic_DNA"/>
</dbReference>
<evidence type="ECO:0000256" key="1">
    <source>
        <dbReference type="ARBA" id="ARBA00001947"/>
    </source>
</evidence>
<dbReference type="AlphaFoldDB" id="A0A452FGC8"/>
<organism evidence="11 12">
    <name type="scientific">Capra hircus</name>
    <name type="common">Goat</name>
    <dbReference type="NCBI Taxonomy" id="9925"/>
    <lineage>
        <taxon>Eukaryota</taxon>
        <taxon>Metazoa</taxon>
        <taxon>Chordata</taxon>
        <taxon>Craniata</taxon>
        <taxon>Vertebrata</taxon>
        <taxon>Euteleostomi</taxon>
        <taxon>Mammalia</taxon>
        <taxon>Eutheria</taxon>
        <taxon>Laurasiatheria</taxon>
        <taxon>Artiodactyla</taxon>
        <taxon>Ruminantia</taxon>
        <taxon>Pecora</taxon>
        <taxon>Bovidae</taxon>
        <taxon>Caprinae</taxon>
        <taxon>Capra</taxon>
    </lineage>
</organism>
<evidence type="ECO:0000256" key="2">
    <source>
        <dbReference type="ARBA" id="ARBA00010497"/>
    </source>
</evidence>
<evidence type="ECO:0000256" key="9">
    <source>
        <dbReference type="ARBA" id="ARBA00032766"/>
    </source>
</evidence>
<keyword evidence="3" id="KW-0637">Prenyltransferase</keyword>
<evidence type="ECO:0000256" key="3">
    <source>
        <dbReference type="ARBA" id="ARBA00022602"/>
    </source>
</evidence>
<keyword evidence="5" id="KW-0479">Metal-binding</keyword>
<sequence>FVFLILSWGTWQKDVIIQSDAPDTLLLEKQGNYIVSYGSKKDDYEYCVSEYLRMSVIYWDLIGQLHSMNREEILTCIQSCQHECGGISVSIGRGPHLLYTLSAVQILSMILWNMFRVYRNKMALLLEILGGKLIRDSLFVQWQLWLYWGSWMLLMWKRQLNLSCMNFDGGFGCRPGSESHAGQDSCLLLVSCTK</sequence>
<evidence type="ECO:0000256" key="6">
    <source>
        <dbReference type="ARBA" id="ARBA00022737"/>
    </source>
</evidence>
<accession>A0A452FGC8</accession>
<reference evidence="11 12" key="1">
    <citation type="submission" date="2016-04" db="EMBL/GenBank/DDBJ databases">
        <title>Polished mammalian reference genomes with single-molecule sequencing and chromosome conformation capture applied to the Capra hircus genome.</title>
        <authorList>
            <person name="Bickhart D.M."/>
            <person name="Koren S."/>
            <person name="Rosen B."/>
            <person name="Hastie A."/>
            <person name="Liachko I."/>
            <person name="Sullivan S.T."/>
            <person name="Burton J."/>
            <person name="Sayre B.L."/>
            <person name="Huson H.J."/>
            <person name="Lee J."/>
            <person name="Lam E."/>
            <person name="Kelley C.M."/>
            <person name="Hutchison J.L."/>
            <person name="Zhou Y."/>
            <person name="Sun J."/>
            <person name="Crisa A."/>
            <person name="Schwartz J.C."/>
            <person name="Hammond J.A."/>
            <person name="Schroeder S.G."/>
            <person name="Liu G.E."/>
            <person name="Dunham M."/>
            <person name="Shendure J."/>
            <person name="Sonstegard T.S."/>
            <person name="Phillippy A.M."/>
            <person name="Van Tassell C.P."/>
            <person name="Smith T.P."/>
        </authorList>
    </citation>
    <scope>NUCLEOTIDE SEQUENCE [LARGE SCALE GENOMIC DNA]</scope>
</reference>
<reference evidence="11" key="3">
    <citation type="submission" date="2025-09" db="UniProtKB">
        <authorList>
            <consortium name="Ensembl"/>
        </authorList>
    </citation>
    <scope>IDENTIFICATION</scope>
</reference>
<protein>
    <recommendedName>
        <fullName evidence="8">Geranylgeranyl transferase type II subunit beta</fullName>
    </recommendedName>
    <alternativeName>
        <fullName evidence="9">Type II protein geranyl-geranyltransferase subunit beta</fullName>
    </alternativeName>
</protein>
<dbReference type="Ensembl" id="ENSCHIT00000031196.1">
    <property type="protein sequence ID" value="ENSCHIP00000023336.1"/>
    <property type="gene ID" value="ENSCHIG00000020930.1"/>
</dbReference>
<dbReference type="SUPFAM" id="SSF48239">
    <property type="entry name" value="Terpenoid cyclases/Protein prenyltransferases"/>
    <property type="match status" value="1"/>
</dbReference>
<feature type="domain" description="Prenyltransferase alpha-alpha toroid" evidence="10">
    <location>
        <begin position="27"/>
        <end position="126"/>
    </location>
</feature>
<dbReference type="STRING" id="9925.ENSCHIP00000023336"/>
<dbReference type="Gene3D" id="1.50.10.20">
    <property type="match status" value="2"/>
</dbReference>
<dbReference type="PANTHER" id="PTHR11774:SF11">
    <property type="entry name" value="GERANYLGERANYL TRANSFERASE TYPE-2 SUBUNIT BETA"/>
    <property type="match status" value="1"/>
</dbReference>
<evidence type="ECO:0000256" key="8">
    <source>
        <dbReference type="ARBA" id="ARBA00030816"/>
    </source>
</evidence>
<evidence type="ECO:0000313" key="11">
    <source>
        <dbReference type="Ensembl" id="ENSCHIP00000023336.1"/>
    </source>
</evidence>
<dbReference type="PANTHER" id="PTHR11774">
    <property type="entry name" value="GERANYLGERANYL TRANSFERASE TYPE BETA SUBUNIT"/>
    <property type="match status" value="1"/>
</dbReference>
<name>A0A452FGC8_CAPHI</name>
<dbReference type="GO" id="GO:0004663">
    <property type="term" value="F:Rab geranylgeranyltransferase activity"/>
    <property type="evidence" value="ECO:0007669"/>
    <property type="project" value="TreeGrafter"/>
</dbReference>